<accession>A0ACB9PG97</accession>
<organism evidence="1 2">
    <name type="scientific">Bauhinia variegata</name>
    <name type="common">Purple orchid tree</name>
    <name type="synonym">Phanera variegata</name>
    <dbReference type="NCBI Taxonomy" id="167791"/>
    <lineage>
        <taxon>Eukaryota</taxon>
        <taxon>Viridiplantae</taxon>
        <taxon>Streptophyta</taxon>
        <taxon>Embryophyta</taxon>
        <taxon>Tracheophyta</taxon>
        <taxon>Spermatophyta</taxon>
        <taxon>Magnoliopsida</taxon>
        <taxon>eudicotyledons</taxon>
        <taxon>Gunneridae</taxon>
        <taxon>Pentapetalae</taxon>
        <taxon>rosids</taxon>
        <taxon>fabids</taxon>
        <taxon>Fabales</taxon>
        <taxon>Fabaceae</taxon>
        <taxon>Cercidoideae</taxon>
        <taxon>Cercideae</taxon>
        <taxon>Bauhiniinae</taxon>
        <taxon>Bauhinia</taxon>
    </lineage>
</organism>
<evidence type="ECO:0000313" key="1">
    <source>
        <dbReference type="EMBL" id="KAI4347879.1"/>
    </source>
</evidence>
<sequence length="203" mass="21766">MFGNLNHPSDQEFARTGPIVNRGKKKELLLDDVGGGAYSRSASTIGNSFMGGAKGKRSERERDKDTSGRNSITKASRPSAGYSRGERRTKAKPKQKTAQLSASGNGSLSKLTDTTNSEHQLATGSGEVIANGGNRNSNVEPMSKEADETIDFTNLHELDSIELGVANEDLGSWLNIDEDGLQDHDAVGLDIPMDDLSELTMLL</sequence>
<evidence type="ECO:0000313" key="2">
    <source>
        <dbReference type="Proteomes" id="UP000828941"/>
    </source>
</evidence>
<dbReference type="Proteomes" id="UP000828941">
    <property type="component" value="Chromosome 4"/>
</dbReference>
<comment type="caution">
    <text evidence="1">The sequence shown here is derived from an EMBL/GenBank/DDBJ whole genome shotgun (WGS) entry which is preliminary data.</text>
</comment>
<reference evidence="1 2" key="1">
    <citation type="journal article" date="2022" name="DNA Res.">
        <title>Chromosomal-level genome assembly of the orchid tree Bauhinia variegata (Leguminosae; Cercidoideae) supports the allotetraploid origin hypothesis of Bauhinia.</title>
        <authorList>
            <person name="Zhong Y."/>
            <person name="Chen Y."/>
            <person name="Zheng D."/>
            <person name="Pang J."/>
            <person name="Liu Y."/>
            <person name="Luo S."/>
            <person name="Meng S."/>
            <person name="Qian L."/>
            <person name="Wei D."/>
            <person name="Dai S."/>
            <person name="Zhou R."/>
        </authorList>
    </citation>
    <scope>NUCLEOTIDE SEQUENCE [LARGE SCALE GENOMIC DNA]</scope>
    <source>
        <strain evidence="1">BV-YZ2020</strain>
    </source>
</reference>
<gene>
    <name evidence="1" type="ORF">L6164_008655</name>
</gene>
<keyword evidence="2" id="KW-1185">Reference proteome</keyword>
<name>A0ACB9PG97_BAUVA</name>
<dbReference type="EMBL" id="CM039429">
    <property type="protein sequence ID" value="KAI4347879.1"/>
    <property type="molecule type" value="Genomic_DNA"/>
</dbReference>
<protein>
    <submittedName>
        <fullName evidence="1">Uncharacterized protein</fullName>
    </submittedName>
</protein>
<proteinExistence type="predicted"/>